<evidence type="ECO:0000313" key="2">
    <source>
        <dbReference type="EMBL" id="MBK9297957.1"/>
    </source>
</evidence>
<dbReference type="EMBL" id="JADJZA010000007">
    <property type="protein sequence ID" value="MBK9297957.1"/>
    <property type="molecule type" value="Genomic_DNA"/>
</dbReference>
<dbReference type="Pfam" id="PF13977">
    <property type="entry name" value="TetR_C_6"/>
    <property type="match status" value="1"/>
</dbReference>
<dbReference type="Proteomes" id="UP000727993">
    <property type="component" value="Unassembled WGS sequence"/>
</dbReference>
<sequence length="402" mass="43435">MTIDGSSRASELARATAHHIQSNGYLVLEKGVSAERVADLLHMSRSAVHSSLIRLGKGGNDKGLLRNLAEHWLDPERTGATRELAAAMKASVLETPEVDPVRTIKAMCELYFADVATQPIAEVQLALWVGRNDPEVADQLRSIYRHLDDIVADLFDSLLSHWGRKMRPGFSTGTLAACMGALVEGLVVRRAVDPEAVTDDLFGVVLLGLFPTLTQDADEAPVPFQSAVSRYTRPTQSFEGSTIFEVRARALAELTQEIQRGGACRTISVATLAERMRMDEPHLELIIGSIEKLVAEELASAAQALMVLSDGEASGVSALTTITAGRSELVRFFLLCVNDPHPAPVVIDTLQALGGMLQPEAMPDDCDDRNLPGYLAETALRLACRGFSVERIQPVIDALAAC</sequence>
<accession>A0A936TFD4</accession>
<gene>
    <name evidence="2" type="ORF">IPN02_14210</name>
</gene>
<reference evidence="2 3" key="1">
    <citation type="submission" date="2020-10" db="EMBL/GenBank/DDBJ databases">
        <title>Connecting structure to function with the recovery of over 1000 high-quality activated sludge metagenome-assembled genomes encoding full-length rRNA genes using long-read sequencing.</title>
        <authorList>
            <person name="Singleton C.M."/>
            <person name="Petriglieri F."/>
            <person name="Kristensen J.M."/>
            <person name="Kirkegaard R.H."/>
            <person name="Michaelsen T.Y."/>
            <person name="Andersen M.H."/>
            <person name="Karst S.M."/>
            <person name="Dueholm M.S."/>
            <person name="Nielsen P.H."/>
            <person name="Albertsen M."/>
        </authorList>
    </citation>
    <scope>NUCLEOTIDE SEQUENCE [LARGE SCALE GENOMIC DNA]</scope>
    <source>
        <strain evidence="2">Lyne_18-Q3-R50-59_MAXAC.006</strain>
    </source>
</reference>
<dbReference type="AlphaFoldDB" id="A0A936TFD4"/>
<dbReference type="InterPro" id="IPR039538">
    <property type="entry name" value="BetI_C"/>
</dbReference>
<dbReference type="Gene3D" id="1.10.357.10">
    <property type="entry name" value="Tetracycline Repressor, domain 2"/>
    <property type="match status" value="1"/>
</dbReference>
<name>A0A936TFD4_9ACTN</name>
<feature type="domain" description="BetI-type transcriptional repressor C-terminal" evidence="1">
    <location>
        <begin position="102"/>
        <end position="199"/>
    </location>
</feature>
<dbReference type="SUPFAM" id="SSF48498">
    <property type="entry name" value="Tetracyclin repressor-like, C-terminal domain"/>
    <property type="match status" value="1"/>
</dbReference>
<evidence type="ECO:0000259" key="1">
    <source>
        <dbReference type="Pfam" id="PF13977"/>
    </source>
</evidence>
<organism evidence="2 3">
    <name type="scientific">Candidatus Neomicrothrix subdominans</name>
    <dbReference type="NCBI Taxonomy" id="2954438"/>
    <lineage>
        <taxon>Bacteria</taxon>
        <taxon>Bacillati</taxon>
        <taxon>Actinomycetota</taxon>
        <taxon>Acidimicrobiia</taxon>
        <taxon>Acidimicrobiales</taxon>
        <taxon>Microthrixaceae</taxon>
        <taxon>Candidatus Neomicrothrix</taxon>
    </lineage>
</organism>
<dbReference type="InterPro" id="IPR036271">
    <property type="entry name" value="Tet_transcr_reg_TetR-rel_C_sf"/>
</dbReference>
<comment type="caution">
    <text evidence="2">The sequence shown here is derived from an EMBL/GenBank/DDBJ whole genome shotgun (WGS) entry which is preliminary data.</text>
</comment>
<evidence type="ECO:0000313" key="3">
    <source>
        <dbReference type="Proteomes" id="UP000727993"/>
    </source>
</evidence>
<protein>
    <submittedName>
        <fullName evidence="2">TetR family transcriptional regulator C-terminal domain-containing protein</fullName>
    </submittedName>
</protein>
<proteinExistence type="predicted"/>